<evidence type="ECO:0000259" key="9">
    <source>
        <dbReference type="PROSITE" id="PS50110"/>
    </source>
</evidence>
<evidence type="ECO:0000256" key="7">
    <source>
        <dbReference type="SAM" id="Coils"/>
    </source>
</evidence>
<dbReference type="PRINTS" id="PR00344">
    <property type="entry name" value="BCTRLSENSOR"/>
</dbReference>
<dbReference type="PROSITE" id="PS50113">
    <property type="entry name" value="PAC"/>
    <property type="match status" value="4"/>
</dbReference>
<dbReference type="Proteomes" id="UP001231124">
    <property type="component" value="Unassembled WGS sequence"/>
</dbReference>
<evidence type="ECO:0000259" key="10">
    <source>
        <dbReference type="PROSITE" id="PS50112"/>
    </source>
</evidence>
<comment type="caution">
    <text evidence="12">The sequence shown here is derived from an EMBL/GenBank/DDBJ whole genome shotgun (WGS) entry which is preliminary data.</text>
</comment>
<dbReference type="Gene3D" id="3.40.50.2300">
    <property type="match status" value="1"/>
</dbReference>
<dbReference type="InterPro" id="IPR013767">
    <property type="entry name" value="PAS_fold"/>
</dbReference>
<keyword evidence="4" id="KW-0808">Transferase</keyword>
<dbReference type="Gene3D" id="3.30.450.20">
    <property type="entry name" value="PAS domain"/>
    <property type="match status" value="4"/>
</dbReference>
<dbReference type="InterPro" id="IPR003661">
    <property type="entry name" value="HisK_dim/P_dom"/>
</dbReference>
<keyword evidence="5" id="KW-0418">Kinase</keyword>
<dbReference type="PROSITE" id="PS50110">
    <property type="entry name" value="RESPONSE_REGULATORY"/>
    <property type="match status" value="1"/>
</dbReference>
<dbReference type="SMART" id="SM00388">
    <property type="entry name" value="HisKA"/>
    <property type="match status" value="1"/>
</dbReference>
<dbReference type="PROSITE" id="PS50112">
    <property type="entry name" value="PAS"/>
    <property type="match status" value="3"/>
</dbReference>
<dbReference type="RefSeq" id="WP_238207773.1">
    <property type="nucleotide sequence ID" value="NZ_BPQE01000039.1"/>
</dbReference>
<proteinExistence type="predicted"/>
<dbReference type="Pfam" id="PF08447">
    <property type="entry name" value="PAS_3"/>
    <property type="match status" value="2"/>
</dbReference>
<evidence type="ECO:0000256" key="4">
    <source>
        <dbReference type="ARBA" id="ARBA00022679"/>
    </source>
</evidence>
<feature type="domain" description="PAC" evidence="11">
    <location>
        <begin position="383"/>
        <end position="435"/>
    </location>
</feature>
<dbReference type="SUPFAM" id="SSF52172">
    <property type="entry name" value="CheY-like"/>
    <property type="match status" value="1"/>
</dbReference>
<keyword evidence="7" id="KW-0175">Coiled coil</keyword>
<evidence type="ECO:0000256" key="1">
    <source>
        <dbReference type="ARBA" id="ARBA00000085"/>
    </source>
</evidence>
<dbReference type="InterPro" id="IPR013655">
    <property type="entry name" value="PAS_fold_3"/>
</dbReference>
<sequence>MHTTESAPLRTGPESLRHDTDRILSEIAAGRAGGDPFAAAVVATRMPMIVTDPRKPDNPIIFANDAFRDLTGYTREEIVGRNCRFLQGPETNPEDVSRIREAVAAGRRIEIAICNYRKDGTPFWNQLLVAPVRDEAGGVIYFVASQYDITSDFAQLAALRGENAALIAQHAASAERLRIADATLPLATEAAEIGLWDIDPVANTLSWPPRVKAMFGLSPDVPVTMADFEAGLHPEDRATTRAALDAARDPASRAIFEVEYRAIGRDDGVVRWVAAKGRGLFDEAGACVRVVGTAIDITARKQAEIVLRESEARFRNMADHAPVMMWITDGNGACTYLNRQWYAYTGQTEADGLGLGWLEAVHPEDRGWSEETFLAANAERAAFRLEYRLRGRDGGYRWFLDAAQPRLGEDGSFCGYIGSVTDIDDQKVTERRLVETTRRLDAILDNTTQAIFVMDERQHCSYMNAAAEALTGYALAETQGRALHDVVHHTRPDGSPYPLCECPIDQAFPENNQEQGEEVFVRRDGSFYPVGFTASPIRNEDGQPIGTVIEARNIEGELRAKAAMEAFNATLEQRVAEEIAKRETLEEALRQSQKMEAVGQLTGGLAHDFNNLLAGISGSLELMQSRMQQGRFNDVERYMAAAQGAAKRAAALTHRLLAFSRRQTLDPKPTNVNRLVADMQDLIQRTVGPAIPIEVVGATGIWPALVDPSQLENALLNLCINARDAMPEGGRITIETANRWLDWPASRTYDVPEGQYLSLCVTDTGTGIAPEVLERVFEPFFTTKPLGEGTGLGLSMIYGFAQQSGGQVRIYSEVGKGTTVCIYLPRHYGDVEESAGHDDAVALPRSEQGETVLIVDDESTVRMLITDILEDLGYTAIEASDSAAGLKVLQSDVRIDLLVTDVGLPGGMNGRQMADAARVSRPDLKVLFITGYAENAIIGNGKLKPGMAVLTKPFAIETMAARIRSMIEAG</sequence>
<feature type="domain" description="PAS" evidence="10">
    <location>
        <begin position="310"/>
        <end position="366"/>
    </location>
</feature>
<organism evidence="12 13">
    <name type="scientific">Methylobacterium aerolatum</name>
    <dbReference type="NCBI Taxonomy" id="418708"/>
    <lineage>
        <taxon>Bacteria</taxon>
        <taxon>Pseudomonadati</taxon>
        <taxon>Pseudomonadota</taxon>
        <taxon>Alphaproteobacteria</taxon>
        <taxon>Hyphomicrobiales</taxon>
        <taxon>Methylobacteriaceae</taxon>
        <taxon>Methylobacterium</taxon>
    </lineage>
</organism>
<dbReference type="InterPro" id="IPR035965">
    <property type="entry name" value="PAS-like_dom_sf"/>
</dbReference>
<dbReference type="PANTHER" id="PTHR43304:SF1">
    <property type="entry name" value="PAC DOMAIN-CONTAINING PROTEIN"/>
    <property type="match status" value="1"/>
</dbReference>
<dbReference type="Pfam" id="PF13426">
    <property type="entry name" value="PAS_9"/>
    <property type="match status" value="1"/>
</dbReference>
<feature type="domain" description="Histidine kinase" evidence="8">
    <location>
        <begin position="604"/>
        <end position="828"/>
    </location>
</feature>
<dbReference type="InterPro" id="IPR000700">
    <property type="entry name" value="PAS-assoc_C"/>
</dbReference>
<feature type="domain" description="Response regulatory" evidence="9">
    <location>
        <begin position="851"/>
        <end position="967"/>
    </location>
</feature>
<dbReference type="SMART" id="SM00387">
    <property type="entry name" value="HATPase_c"/>
    <property type="match status" value="1"/>
</dbReference>
<dbReference type="NCBIfam" id="TIGR00229">
    <property type="entry name" value="sensory_box"/>
    <property type="match status" value="4"/>
</dbReference>
<dbReference type="Gene3D" id="3.30.565.10">
    <property type="entry name" value="Histidine kinase-like ATPase, C-terminal domain"/>
    <property type="match status" value="1"/>
</dbReference>
<dbReference type="CDD" id="cd00082">
    <property type="entry name" value="HisKA"/>
    <property type="match status" value="1"/>
</dbReference>
<feature type="modified residue" description="4-aspartylphosphate" evidence="6">
    <location>
        <position position="901"/>
    </location>
</feature>
<dbReference type="PANTHER" id="PTHR43304">
    <property type="entry name" value="PHYTOCHROME-LIKE PROTEIN CPH1"/>
    <property type="match status" value="1"/>
</dbReference>
<dbReference type="Pfam" id="PF00512">
    <property type="entry name" value="HisKA"/>
    <property type="match status" value="1"/>
</dbReference>
<evidence type="ECO:0000313" key="12">
    <source>
        <dbReference type="EMBL" id="MDQ0448672.1"/>
    </source>
</evidence>
<dbReference type="Pfam" id="PF00989">
    <property type="entry name" value="PAS"/>
    <property type="match status" value="1"/>
</dbReference>
<name>A0ABU0I239_9HYPH</name>
<dbReference type="Pfam" id="PF02518">
    <property type="entry name" value="HATPase_c"/>
    <property type="match status" value="1"/>
</dbReference>
<comment type="catalytic activity">
    <reaction evidence="1">
        <text>ATP + protein L-histidine = ADP + protein N-phospho-L-histidine.</text>
        <dbReference type="EC" id="2.7.13.3"/>
    </reaction>
</comment>
<dbReference type="InterPro" id="IPR003594">
    <property type="entry name" value="HATPase_dom"/>
</dbReference>
<dbReference type="SMART" id="SM00091">
    <property type="entry name" value="PAS"/>
    <property type="match status" value="4"/>
</dbReference>
<dbReference type="InterPro" id="IPR052162">
    <property type="entry name" value="Sensor_kinase/Photoreceptor"/>
</dbReference>
<dbReference type="InterPro" id="IPR001610">
    <property type="entry name" value="PAC"/>
</dbReference>
<evidence type="ECO:0000256" key="3">
    <source>
        <dbReference type="ARBA" id="ARBA00022553"/>
    </source>
</evidence>
<evidence type="ECO:0000259" key="8">
    <source>
        <dbReference type="PROSITE" id="PS50109"/>
    </source>
</evidence>
<evidence type="ECO:0000256" key="5">
    <source>
        <dbReference type="ARBA" id="ARBA00022777"/>
    </source>
</evidence>
<keyword evidence="3 6" id="KW-0597">Phosphoprotein</keyword>
<dbReference type="SMART" id="SM00448">
    <property type="entry name" value="REC"/>
    <property type="match status" value="1"/>
</dbReference>
<feature type="domain" description="PAS" evidence="10">
    <location>
        <begin position="47"/>
        <end position="106"/>
    </location>
</feature>
<evidence type="ECO:0000259" key="11">
    <source>
        <dbReference type="PROSITE" id="PS50113"/>
    </source>
</evidence>
<feature type="domain" description="PAC" evidence="11">
    <location>
        <begin position="256"/>
        <end position="309"/>
    </location>
</feature>
<dbReference type="EC" id="2.7.13.3" evidence="2"/>
<dbReference type="SUPFAM" id="SSF47384">
    <property type="entry name" value="Homodimeric domain of signal transducing histidine kinase"/>
    <property type="match status" value="1"/>
</dbReference>
<dbReference type="Gene3D" id="1.10.287.130">
    <property type="match status" value="1"/>
</dbReference>
<keyword evidence="13" id="KW-1185">Reference proteome</keyword>
<dbReference type="CDD" id="cd18161">
    <property type="entry name" value="REC_hyHK_blue-like"/>
    <property type="match status" value="1"/>
</dbReference>
<dbReference type="CDD" id="cd16919">
    <property type="entry name" value="HATPase_CckA-like"/>
    <property type="match status" value="1"/>
</dbReference>
<dbReference type="CDD" id="cd00130">
    <property type="entry name" value="PAS"/>
    <property type="match status" value="4"/>
</dbReference>
<feature type="domain" description="PAC" evidence="11">
    <location>
        <begin position="107"/>
        <end position="161"/>
    </location>
</feature>
<feature type="coiled-coil region" evidence="7">
    <location>
        <begin position="568"/>
        <end position="595"/>
    </location>
</feature>
<dbReference type="Pfam" id="PF00072">
    <property type="entry name" value="Response_reg"/>
    <property type="match status" value="1"/>
</dbReference>
<evidence type="ECO:0000256" key="2">
    <source>
        <dbReference type="ARBA" id="ARBA00012438"/>
    </source>
</evidence>
<reference evidence="12 13" key="1">
    <citation type="submission" date="2023-07" db="EMBL/GenBank/DDBJ databases">
        <title>Genomic Encyclopedia of Type Strains, Phase IV (KMG-IV): sequencing the most valuable type-strain genomes for metagenomic binning, comparative biology and taxonomic classification.</title>
        <authorList>
            <person name="Goeker M."/>
        </authorList>
    </citation>
    <scope>NUCLEOTIDE SEQUENCE [LARGE SCALE GENOMIC DNA]</scope>
    <source>
        <strain evidence="12 13">DSM 19013</strain>
    </source>
</reference>
<dbReference type="EMBL" id="JAUSVP010000009">
    <property type="protein sequence ID" value="MDQ0448672.1"/>
    <property type="molecule type" value="Genomic_DNA"/>
</dbReference>
<dbReference type="InterPro" id="IPR000014">
    <property type="entry name" value="PAS"/>
</dbReference>
<dbReference type="InterPro" id="IPR036097">
    <property type="entry name" value="HisK_dim/P_sf"/>
</dbReference>
<dbReference type="InterPro" id="IPR001789">
    <property type="entry name" value="Sig_transdc_resp-reg_receiver"/>
</dbReference>
<dbReference type="PROSITE" id="PS50109">
    <property type="entry name" value="HIS_KIN"/>
    <property type="match status" value="1"/>
</dbReference>
<dbReference type="SUPFAM" id="SSF55874">
    <property type="entry name" value="ATPase domain of HSP90 chaperone/DNA topoisomerase II/histidine kinase"/>
    <property type="match status" value="1"/>
</dbReference>
<dbReference type="InterPro" id="IPR004358">
    <property type="entry name" value="Sig_transdc_His_kin-like_C"/>
</dbReference>
<dbReference type="InterPro" id="IPR036890">
    <property type="entry name" value="HATPase_C_sf"/>
</dbReference>
<feature type="domain" description="PAC" evidence="11">
    <location>
        <begin position="514"/>
        <end position="566"/>
    </location>
</feature>
<accession>A0ABU0I239</accession>
<evidence type="ECO:0000313" key="13">
    <source>
        <dbReference type="Proteomes" id="UP001231124"/>
    </source>
</evidence>
<dbReference type="InterPro" id="IPR011006">
    <property type="entry name" value="CheY-like_superfamily"/>
</dbReference>
<feature type="domain" description="PAS" evidence="10">
    <location>
        <begin position="436"/>
        <end position="488"/>
    </location>
</feature>
<dbReference type="Gene3D" id="2.10.70.100">
    <property type="match status" value="1"/>
</dbReference>
<dbReference type="SMART" id="SM00086">
    <property type="entry name" value="PAC"/>
    <property type="match status" value="4"/>
</dbReference>
<protein>
    <recommendedName>
        <fullName evidence="2">histidine kinase</fullName>
        <ecNumber evidence="2">2.7.13.3</ecNumber>
    </recommendedName>
</protein>
<evidence type="ECO:0000256" key="6">
    <source>
        <dbReference type="PROSITE-ProRule" id="PRU00169"/>
    </source>
</evidence>
<dbReference type="InterPro" id="IPR005467">
    <property type="entry name" value="His_kinase_dom"/>
</dbReference>
<gene>
    <name evidence="12" type="ORF">QO012_003183</name>
</gene>
<dbReference type="SUPFAM" id="SSF55785">
    <property type="entry name" value="PYP-like sensor domain (PAS domain)"/>
    <property type="match status" value="4"/>
</dbReference>